<protein>
    <submittedName>
        <fullName evidence="5">AraC family transcriptional regulator</fullName>
    </submittedName>
</protein>
<evidence type="ECO:0000313" key="6">
    <source>
        <dbReference type="Proteomes" id="UP001319080"/>
    </source>
</evidence>
<name>A0AAP2GWJ8_9BACT</name>
<dbReference type="SMART" id="SM00342">
    <property type="entry name" value="HTH_ARAC"/>
    <property type="match status" value="1"/>
</dbReference>
<dbReference type="PANTHER" id="PTHR43280">
    <property type="entry name" value="ARAC-FAMILY TRANSCRIPTIONAL REGULATOR"/>
    <property type="match status" value="1"/>
</dbReference>
<evidence type="ECO:0000259" key="4">
    <source>
        <dbReference type="PROSITE" id="PS01124"/>
    </source>
</evidence>
<accession>A0AAP2GWJ8</accession>
<keyword evidence="1" id="KW-0805">Transcription regulation</keyword>
<dbReference type="Gene3D" id="1.10.10.60">
    <property type="entry name" value="Homeodomain-like"/>
    <property type="match status" value="1"/>
</dbReference>
<sequence length="311" mass="35283">MEEPPYTLYYIPIPRPMKKDDITTLKIPSPDPGTELEVAFLKLHQDQAQKIRFRFPPFAGIVVNHSGYCTLDHGINTTAILEDTYQVLHTLGGWATITLGVGNHSILFIKIPAGFLTPFETTYPDAVLEFRNATTNSKAYGAFPEPRPLPTGMKNIATMLFTMRLPNDPSRAPFLRELVTSLVMLHLHQIPRKFKLTPPKTHIDTVAHAAQELLTTQYDRPWTVDLLADTLGVRKRNLSFRFKTAFNTTPMQYLADVRLTTAHKMLMSTDTTIAIVAKRVGYKFSNDFTRAFHKKFGHPPIQAKQRFFPNS</sequence>
<evidence type="ECO:0000256" key="3">
    <source>
        <dbReference type="ARBA" id="ARBA00023163"/>
    </source>
</evidence>
<dbReference type="AlphaFoldDB" id="A0AAP2GWJ8"/>
<dbReference type="RefSeq" id="WP_254086317.1">
    <property type="nucleotide sequence ID" value="NZ_JAHESE010000025.1"/>
</dbReference>
<keyword evidence="6" id="KW-1185">Reference proteome</keyword>
<dbReference type="Proteomes" id="UP001319080">
    <property type="component" value="Unassembled WGS sequence"/>
</dbReference>
<feature type="domain" description="HTH araC/xylS-type" evidence="4">
    <location>
        <begin position="208"/>
        <end position="306"/>
    </location>
</feature>
<evidence type="ECO:0000256" key="1">
    <source>
        <dbReference type="ARBA" id="ARBA00023015"/>
    </source>
</evidence>
<keyword evidence="2" id="KW-0238">DNA-binding</keyword>
<evidence type="ECO:0000313" key="5">
    <source>
        <dbReference type="EMBL" id="MBT1710742.1"/>
    </source>
</evidence>
<dbReference type="GO" id="GO:0003700">
    <property type="term" value="F:DNA-binding transcription factor activity"/>
    <property type="evidence" value="ECO:0007669"/>
    <property type="project" value="InterPro"/>
</dbReference>
<proteinExistence type="predicted"/>
<dbReference type="SUPFAM" id="SSF46689">
    <property type="entry name" value="Homeodomain-like"/>
    <property type="match status" value="2"/>
</dbReference>
<reference evidence="5 6" key="1">
    <citation type="submission" date="2021-05" db="EMBL/GenBank/DDBJ databases">
        <title>A Polyphasic approach of four new species of the genus Ohtaekwangia: Ohtaekwangia histidinii sp. nov., Ohtaekwangia cretensis sp. nov., Ohtaekwangia indiensis sp. nov., Ohtaekwangia reichenbachii sp. nov. from diverse environment.</title>
        <authorList>
            <person name="Octaviana S."/>
        </authorList>
    </citation>
    <scope>NUCLEOTIDE SEQUENCE [LARGE SCALE GENOMIC DNA]</scope>
    <source>
        <strain evidence="5 6">PWU5</strain>
    </source>
</reference>
<dbReference type="PROSITE" id="PS01124">
    <property type="entry name" value="HTH_ARAC_FAMILY_2"/>
    <property type="match status" value="1"/>
</dbReference>
<gene>
    <name evidence="5" type="ORF">KK062_21050</name>
</gene>
<dbReference type="GO" id="GO:0043565">
    <property type="term" value="F:sequence-specific DNA binding"/>
    <property type="evidence" value="ECO:0007669"/>
    <property type="project" value="InterPro"/>
</dbReference>
<dbReference type="PANTHER" id="PTHR43280:SF11">
    <property type="entry name" value="RCS-SPECIFIC HTH-TYPE TRANSCRIPTIONAL ACTIVATOR RCLR"/>
    <property type="match status" value="1"/>
</dbReference>
<dbReference type="Pfam" id="PF12833">
    <property type="entry name" value="HTH_18"/>
    <property type="match status" value="1"/>
</dbReference>
<organism evidence="5 6">
    <name type="scientific">Dawidia cretensis</name>
    <dbReference type="NCBI Taxonomy" id="2782350"/>
    <lineage>
        <taxon>Bacteria</taxon>
        <taxon>Pseudomonadati</taxon>
        <taxon>Bacteroidota</taxon>
        <taxon>Cytophagia</taxon>
        <taxon>Cytophagales</taxon>
        <taxon>Chryseotaleaceae</taxon>
        <taxon>Dawidia</taxon>
    </lineage>
</organism>
<comment type="caution">
    <text evidence="5">The sequence shown here is derived from an EMBL/GenBank/DDBJ whole genome shotgun (WGS) entry which is preliminary data.</text>
</comment>
<keyword evidence="3" id="KW-0804">Transcription</keyword>
<dbReference type="EMBL" id="JAHESE010000025">
    <property type="protein sequence ID" value="MBT1710742.1"/>
    <property type="molecule type" value="Genomic_DNA"/>
</dbReference>
<dbReference type="InterPro" id="IPR018060">
    <property type="entry name" value="HTH_AraC"/>
</dbReference>
<evidence type="ECO:0000256" key="2">
    <source>
        <dbReference type="ARBA" id="ARBA00023125"/>
    </source>
</evidence>
<dbReference type="InterPro" id="IPR009057">
    <property type="entry name" value="Homeodomain-like_sf"/>
</dbReference>